<dbReference type="InterPro" id="IPR053158">
    <property type="entry name" value="CapK_Type1_Caps_Biosynth"/>
</dbReference>
<dbReference type="RefSeq" id="WP_038353729.1">
    <property type="nucleotide sequence ID" value="NZ_CP019962.1"/>
</dbReference>
<proteinExistence type="predicted"/>
<dbReference type="SUPFAM" id="SSF56801">
    <property type="entry name" value="Acetyl-CoA synthetase-like"/>
    <property type="match status" value="1"/>
</dbReference>
<evidence type="ECO:0000313" key="2">
    <source>
        <dbReference type="Proteomes" id="UP000192391"/>
    </source>
</evidence>
<gene>
    <name evidence="1" type="ORF">B2M23_06675</name>
</gene>
<dbReference type="Proteomes" id="UP000192391">
    <property type="component" value="Chromosome"/>
</dbReference>
<dbReference type="PANTHER" id="PTHR36932">
    <property type="entry name" value="CAPSULAR POLYSACCHARIDE BIOSYNTHESIS PROTEIN"/>
    <property type="match status" value="1"/>
</dbReference>
<dbReference type="AlphaFoldDB" id="A0AAC9QT78"/>
<dbReference type="KEGG" id="elim:B2M23_06675"/>
<dbReference type="InterPro" id="IPR042099">
    <property type="entry name" value="ANL_N_sf"/>
</dbReference>
<name>A0AAC9QT78_EUBLI</name>
<organism evidence="1 2">
    <name type="scientific">Eubacterium limosum</name>
    <dbReference type="NCBI Taxonomy" id="1736"/>
    <lineage>
        <taxon>Bacteria</taxon>
        <taxon>Bacillati</taxon>
        <taxon>Bacillota</taxon>
        <taxon>Clostridia</taxon>
        <taxon>Eubacteriales</taxon>
        <taxon>Eubacteriaceae</taxon>
        <taxon>Eubacterium</taxon>
    </lineage>
</organism>
<reference evidence="2" key="1">
    <citation type="journal article" date="2017" name="Sci. Rep.">
        <title>Determination of the Genome and Primary Transcriptome of Syngas Fermenting Eubacterium limosum ATCC 8486.</title>
        <authorList>
            <person name="Song Y."/>
            <person name="Shin J."/>
            <person name="Jeong Y."/>
            <person name="Jin S."/>
            <person name="Lee J.K."/>
            <person name="Kim D.R."/>
            <person name="Kim S.C."/>
            <person name="Cho S."/>
            <person name="Cho B.K."/>
        </authorList>
    </citation>
    <scope>NUCLEOTIDE SEQUENCE [LARGE SCALE GENOMIC DNA]</scope>
    <source>
        <strain evidence="2">ATCC 8486</strain>
    </source>
</reference>
<evidence type="ECO:0000313" key="1">
    <source>
        <dbReference type="EMBL" id="ARD65242.1"/>
    </source>
</evidence>
<accession>A0AAC9QT78</accession>
<dbReference type="Gene3D" id="3.40.50.12780">
    <property type="entry name" value="N-terminal domain of ligase-like"/>
    <property type="match status" value="1"/>
</dbReference>
<dbReference type="EMBL" id="CP019962">
    <property type="protein sequence ID" value="ARD65242.1"/>
    <property type="molecule type" value="Genomic_DNA"/>
</dbReference>
<dbReference type="PANTHER" id="PTHR36932:SF1">
    <property type="entry name" value="CAPSULAR POLYSACCHARIDE BIOSYNTHESIS PROTEIN"/>
    <property type="match status" value="1"/>
</dbReference>
<sequence>MEGEQKELLKQKLFAVLPAIVSMPFYRKKYQIEGLSNNAAMDYIVDHFYELPFLTRNEVKSIASASIDDGRCSRLMVTGGTSGISNVIEWCDEDVGIMTGQIEKRLSELGVLAGNFMFSTIPVGMSIYGVLIEVINKNLGLRHIEMERLHKESYAIAEVLFEKYKPKLLFTTPALALELCYSPLKKKALKSIEIVVVGGAMSSVKDLESIESELGCRVLDLLGSTEMCVFGLKEKGCEGFHLHEPETVILEIVDRDERGKGKCVMTGLHNKRMPLVRYVTGDMGYLRDQCSCGHKGRVFCLTGRISDTCYLGGTKVSSDCFEHLAKALGFNTTFQALFYPNKNPQHVQMNIVDEPRSWSLEQVTSAMLETNLALRSKILDGAVSFDIGFIKEQDLIGLNERGKWRRVIEQ</sequence>
<protein>
    <submittedName>
        <fullName evidence="1">Uncharacterized protein</fullName>
    </submittedName>
</protein>